<dbReference type="InterPro" id="IPR023214">
    <property type="entry name" value="HAD_sf"/>
</dbReference>
<reference evidence="2" key="1">
    <citation type="journal article" date="2019" name="Int. J. Syst. Evol. Microbiol.">
        <title>The Global Catalogue of Microorganisms (GCM) 10K type strain sequencing project: providing services to taxonomists for standard genome sequencing and annotation.</title>
        <authorList>
            <consortium name="The Broad Institute Genomics Platform"/>
            <consortium name="The Broad Institute Genome Sequencing Center for Infectious Disease"/>
            <person name="Wu L."/>
            <person name="Ma J."/>
        </authorList>
    </citation>
    <scope>NUCLEOTIDE SEQUENCE [LARGE SCALE GENOMIC DNA]</scope>
    <source>
        <strain evidence="2">JCM 15933</strain>
    </source>
</reference>
<dbReference type="PANTHER" id="PTHR43481:SF4">
    <property type="entry name" value="GLYCEROL-1-PHOSPHATE PHOSPHOHYDROLASE 1-RELATED"/>
    <property type="match status" value="1"/>
</dbReference>
<comment type="caution">
    <text evidence="1">The sequence shown here is derived from an EMBL/GenBank/DDBJ whole genome shotgun (WGS) entry which is preliminary data.</text>
</comment>
<dbReference type="Gene3D" id="3.40.50.1000">
    <property type="entry name" value="HAD superfamily/HAD-like"/>
    <property type="match status" value="1"/>
</dbReference>
<dbReference type="InterPro" id="IPR036412">
    <property type="entry name" value="HAD-like_sf"/>
</dbReference>
<protein>
    <submittedName>
        <fullName evidence="1">HAD family hydrolase</fullName>
    </submittedName>
</protein>
<keyword evidence="1" id="KW-0378">Hydrolase</keyword>
<accession>A0ABP4MXH8</accession>
<dbReference type="SFLD" id="SFLDS00003">
    <property type="entry name" value="Haloacid_Dehalogenase"/>
    <property type="match status" value="1"/>
</dbReference>
<dbReference type="NCBIfam" id="TIGR01509">
    <property type="entry name" value="HAD-SF-IA-v3"/>
    <property type="match status" value="1"/>
</dbReference>
<dbReference type="InterPro" id="IPR006439">
    <property type="entry name" value="HAD-SF_hydro_IA"/>
</dbReference>
<dbReference type="InterPro" id="IPR051806">
    <property type="entry name" value="HAD-like_SPP"/>
</dbReference>
<sequence>MVSHHTNGAAQGAAVLFDADGVLVDSYAAYRRIWTRWALHRGLDPATVWSHTHGRRAVDTIAVAAPRLDPEAEYRLVRDFMAEEGDAFPVYPDAAAVLQVLHADRWGVVTSGRAQTVRQRLRAGGLPDPPVLVDNTHVTRGKPHPEGYLRAAGLLRTPAERCLVIEDAPAGVEAARTAAMTVIGLTTTHSADQLTHAHHVVSSLTDAKPFIQDWLRS</sequence>
<organism evidence="1 2">
    <name type="scientific">Dactylosporangium maewongense</name>
    <dbReference type="NCBI Taxonomy" id="634393"/>
    <lineage>
        <taxon>Bacteria</taxon>
        <taxon>Bacillati</taxon>
        <taxon>Actinomycetota</taxon>
        <taxon>Actinomycetes</taxon>
        <taxon>Micromonosporales</taxon>
        <taxon>Micromonosporaceae</taxon>
        <taxon>Dactylosporangium</taxon>
    </lineage>
</organism>
<dbReference type="Gene3D" id="1.10.150.240">
    <property type="entry name" value="Putative phosphatase, domain 2"/>
    <property type="match status" value="1"/>
</dbReference>
<dbReference type="Proteomes" id="UP001501470">
    <property type="component" value="Unassembled WGS sequence"/>
</dbReference>
<evidence type="ECO:0000313" key="1">
    <source>
        <dbReference type="EMBL" id="GAA1551898.1"/>
    </source>
</evidence>
<dbReference type="GO" id="GO:0016787">
    <property type="term" value="F:hydrolase activity"/>
    <property type="evidence" value="ECO:0007669"/>
    <property type="project" value="UniProtKB-KW"/>
</dbReference>
<gene>
    <name evidence="1" type="ORF">GCM10009827_085670</name>
</gene>
<dbReference type="SUPFAM" id="SSF56784">
    <property type="entry name" value="HAD-like"/>
    <property type="match status" value="1"/>
</dbReference>
<dbReference type="SFLD" id="SFLDG01129">
    <property type="entry name" value="C1.5:_HAD__Beta-PGM__Phosphata"/>
    <property type="match status" value="1"/>
</dbReference>
<dbReference type="PANTHER" id="PTHR43481">
    <property type="entry name" value="FRUCTOSE-1-PHOSPHATE PHOSPHATASE"/>
    <property type="match status" value="1"/>
</dbReference>
<proteinExistence type="predicted"/>
<dbReference type="InterPro" id="IPR023198">
    <property type="entry name" value="PGP-like_dom2"/>
</dbReference>
<keyword evidence="2" id="KW-1185">Reference proteome</keyword>
<name>A0ABP4MXH8_9ACTN</name>
<dbReference type="Pfam" id="PF00702">
    <property type="entry name" value="Hydrolase"/>
    <property type="match status" value="1"/>
</dbReference>
<evidence type="ECO:0000313" key="2">
    <source>
        <dbReference type="Proteomes" id="UP001501470"/>
    </source>
</evidence>
<dbReference type="EMBL" id="BAAAQD010000022">
    <property type="protein sequence ID" value="GAA1551898.1"/>
    <property type="molecule type" value="Genomic_DNA"/>
</dbReference>